<feature type="signal peptide" evidence="1">
    <location>
        <begin position="1"/>
        <end position="21"/>
    </location>
</feature>
<reference evidence="2 3" key="1">
    <citation type="journal article" date="2021" name="Elife">
        <title>Chloroplast acquisition without the gene transfer in kleptoplastic sea slugs, Plakobranchus ocellatus.</title>
        <authorList>
            <person name="Maeda T."/>
            <person name="Takahashi S."/>
            <person name="Yoshida T."/>
            <person name="Shimamura S."/>
            <person name="Takaki Y."/>
            <person name="Nagai Y."/>
            <person name="Toyoda A."/>
            <person name="Suzuki Y."/>
            <person name="Arimoto A."/>
            <person name="Ishii H."/>
            <person name="Satoh N."/>
            <person name="Nishiyama T."/>
            <person name="Hasebe M."/>
            <person name="Maruyama T."/>
            <person name="Minagawa J."/>
            <person name="Obokata J."/>
            <person name="Shigenobu S."/>
        </authorList>
    </citation>
    <scope>NUCLEOTIDE SEQUENCE [LARGE SCALE GENOMIC DNA]</scope>
</reference>
<evidence type="ECO:0000313" key="2">
    <source>
        <dbReference type="EMBL" id="GFR71620.1"/>
    </source>
</evidence>
<protein>
    <submittedName>
        <fullName evidence="2">Uncharacterized protein</fullName>
    </submittedName>
</protein>
<organism evidence="2 3">
    <name type="scientific">Elysia marginata</name>
    <dbReference type="NCBI Taxonomy" id="1093978"/>
    <lineage>
        <taxon>Eukaryota</taxon>
        <taxon>Metazoa</taxon>
        <taxon>Spiralia</taxon>
        <taxon>Lophotrochozoa</taxon>
        <taxon>Mollusca</taxon>
        <taxon>Gastropoda</taxon>
        <taxon>Heterobranchia</taxon>
        <taxon>Euthyneura</taxon>
        <taxon>Panpulmonata</taxon>
        <taxon>Sacoglossa</taxon>
        <taxon>Placobranchoidea</taxon>
        <taxon>Plakobranchidae</taxon>
        <taxon>Elysia</taxon>
    </lineage>
</organism>
<feature type="chain" id="PRO_5043910001" evidence="1">
    <location>
        <begin position="22"/>
        <end position="155"/>
    </location>
</feature>
<name>A0AAV4FFS7_9GAST</name>
<comment type="caution">
    <text evidence="2">The sequence shown here is derived from an EMBL/GenBank/DDBJ whole genome shotgun (WGS) entry which is preliminary data.</text>
</comment>
<accession>A0AAV4FFS7</accession>
<sequence length="155" mass="17376">MWTFLLTLLVCFLHVQVDASAFDCDTAKATDMLEEIISNAAWIKEPALLDTECSDKAKIEGCDAGEFNCSYGSGLICSSARTNVINYLNFTCTDEGKAANRRLNNHTCGSYTKDELNNKTGAFVRECWNDKCTDNCFKCRQVIVLEVIYRALPWT</sequence>
<proteinExistence type="predicted"/>
<dbReference type="EMBL" id="BMAT01011375">
    <property type="protein sequence ID" value="GFR71620.1"/>
    <property type="molecule type" value="Genomic_DNA"/>
</dbReference>
<evidence type="ECO:0000313" key="3">
    <source>
        <dbReference type="Proteomes" id="UP000762676"/>
    </source>
</evidence>
<keyword evidence="1" id="KW-0732">Signal</keyword>
<gene>
    <name evidence="2" type="ORF">ElyMa_005684100</name>
</gene>
<evidence type="ECO:0000256" key="1">
    <source>
        <dbReference type="SAM" id="SignalP"/>
    </source>
</evidence>
<dbReference type="AlphaFoldDB" id="A0AAV4FFS7"/>
<dbReference type="Proteomes" id="UP000762676">
    <property type="component" value="Unassembled WGS sequence"/>
</dbReference>
<keyword evidence="3" id="KW-1185">Reference proteome</keyword>